<feature type="compositionally biased region" description="Basic and acidic residues" evidence="1">
    <location>
        <begin position="320"/>
        <end position="340"/>
    </location>
</feature>
<proteinExistence type="predicted"/>
<feature type="region of interest" description="Disordered" evidence="1">
    <location>
        <begin position="1"/>
        <end position="59"/>
    </location>
</feature>
<feature type="region of interest" description="Disordered" evidence="1">
    <location>
        <begin position="214"/>
        <end position="242"/>
    </location>
</feature>
<protein>
    <recommendedName>
        <fullName evidence="2">FHA domain-containing protein</fullName>
    </recommendedName>
</protein>
<keyword evidence="4" id="KW-1185">Reference proteome</keyword>
<dbReference type="PANTHER" id="PTHR23308">
    <property type="entry name" value="NUCLEAR INHIBITOR OF PROTEIN PHOSPHATASE-1"/>
    <property type="match status" value="1"/>
</dbReference>
<dbReference type="Gene3D" id="2.60.200.20">
    <property type="match status" value="1"/>
</dbReference>
<dbReference type="InParanoid" id="A0A163JK43"/>
<dbReference type="SUPFAM" id="SSF49879">
    <property type="entry name" value="SMAD/FHA domain"/>
    <property type="match status" value="1"/>
</dbReference>
<feature type="domain" description="FHA" evidence="2">
    <location>
        <begin position="92"/>
        <end position="142"/>
    </location>
</feature>
<feature type="compositionally biased region" description="Basic and acidic residues" evidence="1">
    <location>
        <begin position="293"/>
        <end position="303"/>
    </location>
</feature>
<dbReference type="Proteomes" id="UP000078561">
    <property type="component" value="Unassembled WGS sequence"/>
</dbReference>
<evidence type="ECO:0000259" key="2">
    <source>
        <dbReference type="PROSITE" id="PS50006"/>
    </source>
</evidence>
<reference evidence="3" key="1">
    <citation type="submission" date="2016-04" db="EMBL/GenBank/DDBJ databases">
        <authorList>
            <person name="Evans L.H."/>
            <person name="Alamgir A."/>
            <person name="Owens N."/>
            <person name="Weber N.D."/>
            <person name="Virtaneva K."/>
            <person name="Barbian K."/>
            <person name="Babar A."/>
            <person name="Rosenke K."/>
        </authorList>
    </citation>
    <scope>NUCLEOTIDE SEQUENCE [LARGE SCALE GENOMIC DNA]</scope>
    <source>
        <strain evidence="3">CBS 101.48</strain>
    </source>
</reference>
<dbReference type="STRING" id="4829.A0A163JK43"/>
<dbReference type="OMA" id="WGFQEDA"/>
<evidence type="ECO:0000256" key="1">
    <source>
        <dbReference type="SAM" id="MobiDB-lite"/>
    </source>
</evidence>
<feature type="compositionally biased region" description="Polar residues" evidence="1">
    <location>
        <begin position="16"/>
        <end position="27"/>
    </location>
</feature>
<sequence length="391" mass="44369">MPDPIDKPFAVPSPVNKPSTLSSTDNTFVAPAPVKKSPGPTAPSNTSSPQQPPPLKYDKPDWGDVASFDYSLEVLKGGLSIEKIQGPRKDFITIGRLPLCDIMMEHPSLSRYHAVIQFNEDGQGFLYDLDSGYGTTLNKKKIAPRTYTPIHSGDQIRFGESTRLCIFETEKPRTEDELEEEEATLLRHRTRAADVEHAAEGDQEGISWGFQEDAVEEEEDEEHEGETQQQQQQGGEGRRGLSGDAQLLSFESEQMAIADAKRRRKDLEIMFGDDDSDEELYDKTNTKKRKALKKEEKAETHDDLVKRQLETEKQIKRIREELEERNKSEAVKDKTGQGKNEEEDLDAYMDQLSKAPTEKATSIYNLQKELKQLEKEHIRLVRLVKITKPLL</sequence>
<dbReference type="PROSITE" id="PS50006">
    <property type="entry name" value="FHA_DOMAIN"/>
    <property type="match status" value="1"/>
</dbReference>
<dbReference type="EMBL" id="LT553041">
    <property type="protein sequence ID" value="SAL99923.1"/>
    <property type="molecule type" value="Genomic_DNA"/>
</dbReference>
<organism evidence="3">
    <name type="scientific">Absidia glauca</name>
    <name type="common">Pin mould</name>
    <dbReference type="NCBI Taxonomy" id="4829"/>
    <lineage>
        <taxon>Eukaryota</taxon>
        <taxon>Fungi</taxon>
        <taxon>Fungi incertae sedis</taxon>
        <taxon>Mucoromycota</taxon>
        <taxon>Mucoromycotina</taxon>
        <taxon>Mucoromycetes</taxon>
        <taxon>Mucorales</taxon>
        <taxon>Cunninghamellaceae</taxon>
        <taxon>Absidia</taxon>
    </lineage>
</organism>
<evidence type="ECO:0000313" key="3">
    <source>
        <dbReference type="EMBL" id="SAL99923.1"/>
    </source>
</evidence>
<dbReference type="SMART" id="SM00240">
    <property type="entry name" value="FHA"/>
    <property type="match status" value="1"/>
</dbReference>
<dbReference type="OrthoDB" id="444265at2759"/>
<name>A0A163JK43_ABSGL</name>
<feature type="region of interest" description="Disordered" evidence="1">
    <location>
        <begin position="276"/>
        <end position="303"/>
    </location>
</feature>
<dbReference type="Pfam" id="PF00498">
    <property type="entry name" value="FHA"/>
    <property type="match status" value="1"/>
</dbReference>
<gene>
    <name evidence="3" type="primary">ABSGL_05579.1 scaffold 7186</name>
</gene>
<dbReference type="InterPro" id="IPR050923">
    <property type="entry name" value="Cell_Proc_Reg/RNA_Proc"/>
</dbReference>
<evidence type="ECO:0000313" key="4">
    <source>
        <dbReference type="Proteomes" id="UP000078561"/>
    </source>
</evidence>
<dbReference type="AlphaFoldDB" id="A0A163JK43"/>
<accession>A0A163JK43</accession>
<dbReference type="InterPro" id="IPR008984">
    <property type="entry name" value="SMAD_FHA_dom_sf"/>
</dbReference>
<dbReference type="InterPro" id="IPR000253">
    <property type="entry name" value="FHA_dom"/>
</dbReference>
<feature type="compositionally biased region" description="Acidic residues" evidence="1">
    <location>
        <begin position="214"/>
        <end position="224"/>
    </location>
</feature>
<feature type="region of interest" description="Disordered" evidence="1">
    <location>
        <begin position="320"/>
        <end position="343"/>
    </location>
</feature>